<organism evidence="3 4">
    <name type="scientific">Ectocarpus siliculosus</name>
    <name type="common">Brown alga</name>
    <name type="synonym">Conferva siliculosa</name>
    <dbReference type="NCBI Taxonomy" id="2880"/>
    <lineage>
        <taxon>Eukaryota</taxon>
        <taxon>Sar</taxon>
        <taxon>Stramenopiles</taxon>
        <taxon>Ochrophyta</taxon>
        <taxon>PX clade</taxon>
        <taxon>Phaeophyceae</taxon>
        <taxon>Ectocarpales</taxon>
        <taxon>Ectocarpaceae</taxon>
        <taxon>Ectocarpus</taxon>
    </lineage>
</organism>
<feature type="region of interest" description="Disordered" evidence="1">
    <location>
        <begin position="34"/>
        <end position="55"/>
    </location>
</feature>
<dbReference type="OrthoDB" id="10351426at2759"/>
<dbReference type="Proteomes" id="UP000002630">
    <property type="component" value="Linkage Group LG19"/>
</dbReference>
<dbReference type="InterPro" id="IPR036047">
    <property type="entry name" value="F-box-like_dom_sf"/>
</dbReference>
<dbReference type="AlphaFoldDB" id="D8LKK0"/>
<sequence length="374" mass="41088">MDFVSNTSKRSGQMVQKIRQHFLTQLDTIPITIPTSTGAAPSVPGGQHDLEQQQQQQLQRQQLQLQQRQPLWSSFPLGLIPEDVRLTVLSFLPAGELSSIRRASRDFLQTADRHADVLWGRLNRCEFPSVSAPTGPAAQETNCLSPHQRRAALSTVVVDNDKVLFDFRRRGFYTGPVNFLPLSTLVMDNPTPLAPLLLPLLLPPQRRIGIVPAGTEDGDGREEGANLLPRAPESPAPAGFLGYAVRLLRLRPEHEPLRWTALFALFRDLAVFETTEQAEAVRARVPDRRLFYCALDHPGAQDEPCPPGGRSLPHISHWGFHGVLADSGLGGGEGEVPGVRDRAGETVGDALERQERTACFARSSLAFLQYGGGV</sequence>
<feature type="domain" description="F-box" evidence="2">
    <location>
        <begin position="74"/>
        <end position="122"/>
    </location>
</feature>
<protein>
    <recommendedName>
        <fullName evidence="2">F-box domain-containing protein</fullName>
    </recommendedName>
</protein>
<dbReference type="PROSITE" id="PS50181">
    <property type="entry name" value="FBOX"/>
    <property type="match status" value="1"/>
</dbReference>
<gene>
    <name evidence="3" type="ORF">Esi_0030_0125</name>
</gene>
<dbReference type="InParanoid" id="D8LKK0"/>
<evidence type="ECO:0000313" key="3">
    <source>
        <dbReference type="EMBL" id="CBN74590.1"/>
    </source>
</evidence>
<accession>D8LKK0</accession>
<dbReference type="InterPro" id="IPR001810">
    <property type="entry name" value="F-box_dom"/>
</dbReference>
<dbReference type="SUPFAM" id="SSF81383">
    <property type="entry name" value="F-box domain"/>
    <property type="match status" value="1"/>
</dbReference>
<reference evidence="3 4" key="1">
    <citation type="journal article" date="2010" name="Nature">
        <title>The Ectocarpus genome and the independent evolution of multicellularity in brown algae.</title>
        <authorList>
            <person name="Cock J.M."/>
            <person name="Sterck L."/>
            <person name="Rouze P."/>
            <person name="Scornet D."/>
            <person name="Allen A.E."/>
            <person name="Amoutzias G."/>
            <person name="Anthouard V."/>
            <person name="Artiguenave F."/>
            <person name="Aury J.M."/>
            <person name="Badger J.H."/>
            <person name="Beszteri B."/>
            <person name="Billiau K."/>
            <person name="Bonnet E."/>
            <person name="Bothwell J.H."/>
            <person name="Bowler C."/>
            <person name="Boyen C."/>
            <person name="Brownlee C."/>
            <person name="Carrano C.J."/>
            <person name="Charrier B."/>
            <person name="Cho G.Y."/>
            <person name="Coelho S.M."/>
            <person name="Collen J."/>
            <person name="Corre E."/>
            <person name="Da Silva C."/>
            <person name="Delage L."/>
            <person name="Delaroque N."/>
            <person name="Dittami S.M."/>
            <person name="Doulbeau S."/>
            <person name="Elias M."/>
            <person name="Farnham G."/>
            <person name="Gachon C.M."/>
            <person name="Gschloessl B."/>
            <person name="Heesch S."/>
            <person name="Jabbari K."/>
            <person name="Jubin C."/>
            <person name="Kawai H."/>
            <person name="Kimura K."/>
            <person name="Kloareg B."/>
            <person name="Kupper F.C."/>
            <person name="Lang D."/>
            <person name="Le Bail A."/>
            <person name="Leblanc C."/>
            <person name="Lerouge P."/>
            <person name="Lohr M."/>
            <person name="Lopez P.J."/>
            <person name="Martens C."/>
            <person name="Maumus F."/>
            <person name="Michel G."/>
            <person name="Miranda-Saavedra D."/>
            <person name="Morales J."/>
            <person name="Moreau H."/>
            <person name="Motomura T."/>
            <person name="Nagasato C."/>
            <person name="Napoli C.A."/>
            <person name="Nelson D.R."/>
            <person name="Nyvall-Collen P."/>
            <person name="Peters A.F."/>
            <person name="Pommier C."/>
            <person name="Potin P."/>
            <person name="Poulain J."/>
            <person name="Quesneville H."/>
            <person name="Read B."/>
            <person name="Rensing S.A."/>
            <person name="Ritter A."/>
            <person name="Rousvoal S."/>
            <person name="Samanta M."/>
            <person name="Samson G."/>
            <person name="Schroeder D.C."/>
            <person name="Segurens B."/>
            <person name="Strittmatter M."/>
            <person name="Tonon T."/>
            <person name="Tregear J.W."/>
            <person name="Valentin K."/>
            <person name="von Dassow P."/>
            <person name="Yamagishi T."/>
            <person name="Van de Peer Y."/>
            <person name="Wincker P."/>
        </authorList>
    </citation>
    <scope>NUCLEOTIDE SEQUENCE [LARGE SCALE GENOMIC DNA]</scope>
    <source>
        <strain evidence="4">Ec32 / CCAP1310/4</strain>
    </source>
</reference>
<evidence type="ECO:0000259" key="2">
    <source>
        <dbReference type="PROSITE" id="PS50181"/>
    </source>
</evidence>
<name>D8LKK0_ECTSI</name>
<keyword evidence="4" id="KW-1185">Reference proteome</keyword>
<dbReference type="EMBL" id="FN648487">
    <property type="protein sequence ID" value="CBN74590.1"/>
    <property type="molecule type" value="Genomic_DNA"/>
</dbReference>
<proteinExistence type="predicted"/>
<evidence type="ECO:0000256" key="1">
    <source>
        <dbReference type="SAM" id="MobiDB-lite"/>
    </source>
</evidence>
<dbReference type="EMBL" id="FN649744">
    <property type="protein sequence ID" value="CBN74590.1"/>
    <property type="molecule type" value="Genomic_DNA"/>
</dbReference>
<evidence type="ECO:0000313" key="4">
    <source>
        <dbReference type="Proteomes" id="UP000002630"/>
    </source>
</evidence>